<dbReference type="RefSeq" id="WP_167635942.1">
    <property type="nucleotide sequence ID" value="NZ_JAATOP010000001.1"/>
</dbReference>
<protein>
    <submittedName>
        <fullName evidence="1">Uncharacterized protein</fullName>
    </submittedName>
</protein>
<keyword evidence="2" id="KW-1185">Reference proteome</keyword>
<proteinExistence type="predicted"/>
<name>A0ABX0VWJ8_9RHOB</name>
<dbReference type="Proteomes" id="UP000709466">
    <property type="component" value="Unassembled WGS sequence"/>
</dbReference>
<dbReference type="EMBL" id="JAATOP010000001">
    <property type="protein sequence ID" value="NIY71052.1"/>
    <property type="molecule type" value="Genomic_DNA"/>
</dbReference>
<accession>A0ABX0VWJ8</accession>
<evidence type="ECO:0000313" key="2">
    <source>
        <dbReference type="Proteomes" id="UP000709466"/>
    </source>
</evidence>
<reference evidence="1 2" key="1">
    <citation type="submission" date="2020-03" db="EMBL/GenBank/DDBJ databases">
        <title>Bacterial isolates of synthetic phycosphere.</title>
        <authorList>
            <person name="Fu H."/>
            <person name="Moran M.A."/>
        </authorList>
    </citation>
    <scope>NUCLEOTIDE SEQUENCE [LARGE SCALE GENOMIC DNA]</scope>
    <source>
        <strain evidence="1 2">HF1</strain>
    </source>
</reference>
<comment type="caution">
    <text evidence="1">The sequence shown here is derived from an EMBL/GenBank/DDBJ whole genome shotgun (WGS) entry which is preliminary data.</text>
</comment>
<sequence>MLPPINGGPAWTQGQDRHKLLDERLPIRRGAPEALDFNSPAEPFVTFEPIAKAHQPQATLIELARDPRFRDRSAPASNLGIRAAIGRGFLRIGFLLLRSPQMR</sequence>
<evidence type="ECO:0000313" key="1">
    <source>
        <dbReference type="EMBL" id="NIY71052.1"/>
    </source>
</evidence>
<gene>
    <name evidence="1" type="ORF">HCZ30_01225</name>
</gene>
<organism evidence="1 2">
    <name type="scientific">Marivivens donghaensis</name>
    <dbReference type="NCBI Taxonomy" id="1699413"/>
    <lineage>
        <taxon>Bacteria</taxon>
        <taxon>Pseudomonadati</taxon>
        <taxon>Pseudomonadota</taxon>
        <taxon>Alphaproteobacteria</taxon>
        <taxon>Rhodobacterales</taxon>
        <taxon>Paracoccaceae</taxon>
        <taxon>Marivivens group</taxon>
        <taxon>Marivivens</taxon>
    </lineage>
</organism>